<name>A0A2U3APY8_9BACL</name>
<gene>
    <name evidence="1" type="ORF">DEX24_02235</name>
</gene>
<protein>
    <submittedName>
        <fullName evidence="1">Uncharacterized protein</fullName>
    </submittedName>
</protein>
<dbReference type="AlphaFoldDB" id="A0A2U3APY8"/>
<accession>A0A2U3APY8</accession>
<keyword evidence="2" id="KW-1185">Reference proteome</keyword>
<dbReference type="EMBL" id="QFVR01000002">
    <property type="protein sequence ID" value="PWI26602.1"/>
    <property type="molecule type" value="Genomic_DNA"/>
</dbReference>
<evidence type="ECO:0000313" key="1">
    <source>
        <dbReference type="EMBL" id="PWI26602.1"/>
    </source>
</evidence>
<proteinExistence type="predicted"/>
<organism evidence="1 2">
    <name type="scientific">Kurthia sibirica</name>
    <dbReference type="NCBI Taxonomy" id="202750"/>
    <lineage>
        <taxon>Bacteria</taxon>
        <taxon>Bacillati</taxon>
        <taxon>Bacillota</taxon>
        <taxon>Bacilli</taxon>
        <taxon>Bacillales</taxon>
        <taxon>Caryophanaceae</taxon>
        <taxon>Kurthia</taxon>
    </lineage>
</organism>
<reference evidence="1 2" key="1">
    <citation type="submission" date="2018-05" db="EMBL/GenBank/DDBJ databases">
        <title>Kurthia sibirica genome sequence.</title>
        <authorList>
            <person name="Maclea K.S."/>
            <person name="Goen A.E."/>
        </authorList>
    </citation>
    <scope>NUCLEOTIDE SEQUENCE [LARGE SCALE GENOMIC DNA]</scope>
    <source>
        <strain evidence="1 2">ATCC 49154</strain>
    </source>
</reference>
<evidence type="ECO:0000313" key="2">
    <source>
        <dbReference type="Proteomes" id="UP000245938"/>
    </source>
</evidence>
<sequence length="112" mass="12865">MKQISIAKGKQERVWIPKQRVIKVAEREKPVDWSLKEDRLKEVKERLSENGKEAALLQEAFGLRIISKNAMADSIGVADSTKWVLNASSLRSCEVFSSCYSRRSRFLRVQLI</sequence>
<comment type="caution">
    <text evidence="1">The sequence shown here is derived from an EMBL/GenBank/DDBJ whole genome shotgun (WGS) entry which is preliminary data.</text>
</comment>
<dbReference type="Proteomes" id="UP000245938">
    <property type="component" value="Unassembled WGS sequence"/>
</dbReference>